<dbReference type="Pfam" id="PF08590">
    <property type="entry name" value="DUF1771"/>
    <property type="match status" value="1"/>
</dbReference>
<dbReference type="SMART" id="SM01162">
    <property type="entry name" value="DUF1771"/>
    <property type="match status" value="1"/>
</dbReference>
<dbReference type="InterPro" id="IPR036063">
    <property type="entry name" value="Smr_dom_sf"/>
</dbReference>
<gene>
    <name evidence="3" type="ORF">BN1211_2200</name>
    <name evidence="4" type="ORF">CYBJADRAFT_174185</name>
</gene>
<reference evidence="3" key="1">
    <citation type="submission" date="2014-12" db="EMBL/GenBank/DDBJ databases">
        <authorList>
            <person name="Jaenicke S."/>
        </authorList>
    </citation>
    <scope>NUCLEOTIDE SEQUENCE [LARGE SCALE GENOMIC DNA]</scope>
    <source>
        <strain evidence="3">CBS1600</strain>
    </source>
</reference>
<evidence type="ECO:0000313" key="6">
    <source>
        <dbReference type="Proteomes" id="UP000094389"/>
    </source>
</evidence>
<dbReference type="Proteomes" id="UP000038830">
    <property type="component" value="Unassembled WGS sequence"/>
</dbReference>
<dbReference type="OMA" id="DYIFREN"/>
<dbReference type="InterPro" id="IPR013899">
    <property type="entry name" value="DUF1771"/>
</dbReference>
<keyword evidence="6" id="KW-1185">Reference proteome</keyword>
<sequence length="252" mass="28415">MSAAAAVDRGVRLDNGERDYNHVSDSEYKKLRDLADQAYKKRQQLSAQSQKAYKQGDGARAKELSEQAKKQMAIGDDYNFKAAEYVFRENNADSDSNEIDLHGLYVKEAIYILKRRIAAGVNRGESKLEVIVGKGIHSENGVAKLKPAVEELCNEAGLRSYIDKKNTGVLIVELQGARIPQSWNVQPLASSFNKPQEVYHGQAQQGYQQQQQPQYQQQPHYQQQQQQQQGGNNDLVGLLVKVFCMCFKTFTK</sequence>
<dbReference type="PANTHER" id="PTHR47417:SF1">
    <property type="entry name" value="SMR DOMAIN-CONTAINING PROTEIN YPL199C"/>
    <property type="match status" value="1"/>
</dbReference>
<accession>A0A1E4RYI3</accession>
<dbReference type="EMBL" id="KV453935">
    <property type="protein sequence ID" value="ODV72324.1"/>
    <property type="molecule type" value="Genomic_DNA"/>
</dbReference>
<name>A0A0H5C2W7_CYBJN</name>
<reference evidence="5" key="2">
    <citation type="journal article" date="2015" name="J. Biotechnol.">
        <title>The structure of the Cyberlindnera jadinii genome and its relation to Candida utilis analyzed by the occurrence of single nucleotide polymorphisms.</title>
        <authorList>
            <person name="Rupp O."/>
            <person name="Brinkrolf K."/>
            <person name="Buerth C."/>
            <person name="Kunigo M."/>
            <person name="Schneider J."/>
            <person name="Jaenicke S."/>
            <person name="Goesmann A."/>
            <person name="Puehler A."/>
            <person name="Jaeger K.-E."/>
            <person name="Ernst J.F."/>
        </authorList>
    </citation>
    <scope>NUCLEOTIDE SEQUENCE [LARGE SCALE GENOMIC DNA]</scope>
    <source>
        <strain evidence="5">ATCC 18201 / CBS 1600 / BCRC 20928 / JCM 3617 / NBRC 0987 / NRRL Y-1542</strain>
    </source>
</reference>
<dbReference type="Gene3D" id="3.30.1370.110">
    <property type="match status" value="1"/>
</dbReference>
<dbReference type="SUPFAM" id="SSF160443">
    <property type="entry name" value="SMR domain-like"/>
    <property type="match status" value="1"/>
</dbReference>
<evidence type="ECO:0000256" key="1">
    <source>
        <dbReference type="SAM" id="MobiDB-lite"/>
    </source>
</evidence>
<dbReference type="InterPro" id="IPR002625">
    <property type="entry name" value="Smr_dom"/>
</dbReference>
<accession>A0A0H5C2W7</accession>
<evidence type="ECO:0000259" key="2">
    <source>
        <dbReference type="PROSITE" id="PS50828"/>
    </source>
</evidence>
<evidence type="ECO:0000313" key="3">
    <source>
        <dbReference type="EMBL" id="CEP21972.1"/>
    </source>
</evidence>
<reference evidence="4 6" key="3">
    <citation type="journal article" date="2016" name="Proc. Natl. Acad. Sci. U.S.A.">
        <title>Comparative genomics of biotechnologically important yeasts.</title>
        <authorList>
            <person name="Riley R."/>
            <person name="Haridas S."/>
            <person name="Wolfe K.H."/>
            <person name="Lopes M.R."/>
            <person name="Hittinger C.T."/>
            <person name="Goeker M."/>
            <person name="Salamov A.A."/>
            <person name="Wisecaver J.H."/>
            <person name="Long T.M."/>
            <person name="Calvey C.H."/>
            <person name="Aerts A.L."/>
            <person name="Barry K.W."/>
            <person name="Choi C."/>
            <person name="Clum A."/>
            <person name="Coughlan A.Y."/>
            <person name="Deshpande S."/>
            <person name="Douglass A.P."/>
            <person name="Hanson S.J."/>
            <person name="Klenk H.-P."/>
            <person name="LaButti K.M."/>
            <person name="Lapidus A."/>
            <person name="Lindquist E.A."/>
            <person name="Lipzen A.M."/>
            <person name="Meier-Kolthoff J.P."/>
            <person name="Ohm R.A."/>
            <person name="Otillar R.P."/>
            <person name="Pangilinan J.L."/>
            <person name="Peng Y."/>
            <person name="Rokas A."/>
            <person name="Rosa C.A."/>
            <person name="Scheuner C."/>
            <person name="Sibirny A.A."/>
            <person name="Slot J.C."/>
            <person name="Stielow J.B."/>
            <person name="Sun H."/>
            <person name="Kurtzman C.P."/>
            <person name="Blackwell M."/>
            <person name="Grigoriev I.V."/>
            <person name="Jeffries T.W."/>
        </authorList>
    </citation>
    <scope>NUCLEOTIDE SEQUENCE [LARGE SCALE GENOMIC DNA]</scope>
    <source>
        <strain evidence="6">ATCC 18201 / CBS 1600 / BCRC 20928 / JCM 3617 / NBRC 0987 / NRRL Y-1542</strain>
        <strain evidence="4">NRRL Y-1542</strain>
    </source>
</reference>
<evidence type="ECO:0000313" key="4">
    <source>
        <dbReference type="EMBL" id="ODV72324.1"/>
    </source>
</evidence>
<dbReference type="Proteomes" id="UP000094389">
    <property type="component" value="Unassembled WGS sequence"/>
</dbReference>
<dbReference type="RefSeq" id="XP_020069363.1">
    <property type="nucleotide sequence ID" value="XM_020216548.1"/>
</dbReference>
<dbReference type="Pfam" id="PF01713">
    <property type="entry name" value="Smr"/>
    <property type="match status" value="1"/>
</dbReference>
<feature type="region of interest" description="Disordered" evidence="1">
    <location>
        <begin position="1"/>
        <end position="25"/>
    </location>
</feature>
<protein>
    <submittedName>
        <fullName evidence="4">DUF1771-domain-containing protein</fullName>
    </submittedName>
    <submittedName>
        <fullName evidence="3">Smr domain-containing protein YPL199C</fullName>
    </submittedName>
</protein>
<dbReference type="GeneID" id="30990944"/>
<feature type="domain" description="Smr" evidence="2">
    <location>
        <begin position="99"/>
        <end position="175"/>
    </location>
</feature>
<dbReference type="PROSITE" id="PS50828">
    <property type="entry name" value="SMR"/>
    <property type="match status" value="1"/>
</dbReference>
<organism evidence="3 5">
    <name type="scientific">Cyberlindnera jadinii (strain ATCC 18201 / CBS 1600 / BCRC 20928 / JCM 3617 / NBRC 0987 / NRRL Y-1542)</name>
    <name type="common">Torula yeast</name>
    <name type="synonym">Candida utilis</name>
    <dbReference type="NCBI Taxonomy" id="983966"/>
    <lineage>
        <taxon>Eukaryota</taxon>
        <taxon>Fungi</taxon>
        <taxon>Dikarya</taxon>
        <taxon>Ascomycota</taxon>
        <taxon>Saccharomycotina</taxon>
        <taxon>Saccharomycetes</taxon>
        <taxon>Phaffomycetales</taxon>
        <taxon>Phaffomycetaceae</taxon>
        <taxon>Cyberlindnera</taxon>
    </lineage>
</organism>
<dbReference type="PANTHER" id="PTHR47417">
    <property type="entry name" value="SMR DOMAIN-CONTAINING PROTEIN YPL199C"/>
    <property type="match status" value="1"/>
</dbReference>
<dbReference type="EMBL" id="CDQK01000002">
    <property type="protein sequence ID" value="CEP21972.1"/>
    <property type="molecule type" value="Genomic_DNA"/>
</dbReference>
<feature type="compositionally biased region" description="Basic and acidic residues" evidence="1">
    <location>
        <begin position="9"/>
        <end position="25"/>
    </location>
</feature>
<dbReference type="SMART" id="SM00463">
    <property type="entry name" value="SMR"/>
    <property type="match status" value="1"/>
</dbReference>
<dbReference type="OrthoDB" id="3231855at2759"/>
<evidence type="ECO:0000313" key="5">
    <source>
        <dbReference type="Proteomes" id="UP000038830"/>
    </source>
</evidence>
<feature type="region of interest" description="Disordered" evidence="1">
    <location>
        <begin position="202"/>
        <end position="228"/>
    </location>
</feature>
<proteinExistence type="predicted"/>
<dbReference type="AlphaFoldDB" id="A0A0H5C2W7"/>
<feature type="region of interest" description="Disordered" evidence="1">
    <location>
        <begin position="39"/>
        <end position="61"/>
    </location>
</feature>
<dbReference type="InterPro" id="IPR053020">
    <property type="entry name" value="Smr_domain_protein"/>
</dbReference>
<dbReference type="STRING" id="983966.A0A0H5C2W7"/>